<evidence type="ECO:0000256" key="4">
    <source>
        <dbReference type="ARBA" id="ARBA00022989"/>
    </source>
</evidence>
<comment type="caution">
    <text evidence="10">The sequence shown here is derived from an EMBL/GenBank/DDBJ whole genome shotgun (WGS) entry which is preliminary data.</text>
</comment>
<gene>
    <name evidence="10" type="ORF">DXN04_19030</name>
</gene>
<reference evidence="10 11" key="1">
    <citation type="submission" date="2018-08" db="EMBL/GenBank/DDBJ databases">
        <title>Chitinophaga sp. K20C18050901, a novel bacterium isolated from forest soil.</title>
        <authorList>
            <person name="Wang C."/>
        </authorList>
    </citation>
    <scope>NUCLEOTIDE SEQUENCE [LARGE SCALE GENOMIC DNA]</scope>
    <source>
        <strain evidence="10 11">K20C18050901</strain>
    </source>
</reference>
<accession>A0A3E1NYU7</accession>
<feature type="transmembrane region" description="Helical" evidence="7">
    <location>
        <begin position="380"/>
        <end position="403"/>
    </location>
</feature>
<dbReference type="OrthoDB" id="5933722at2"/>
<feature type="transmembrane region" description="Helical" evidence="7">
    <location>
        <begin position="333"/>
        <end position="360"/>
    </location>
</feature>
<comment type="similarity">
    <text evidence="6">Belongs to the ABC-4 integral membrane protein family.</text>
</comment>
<keyword evidence="11" id="KW-1185">Reference proteome</keyword>
<evidence type="ECO:0000256" key="1">
    <source>
        <dbReference type="ARBA" id="ARBA00004651"/>
    </source>
</evidence>
<dbReference type="InterPro" id="IPR025857">
    <property type="entry name" value="MacB_PCD"/>
</dbReference>
<dbReference type="RefSeq" id="WP_116854979.1">
    <property type="nucleotide sequence ID" value="NZ_QTJV01000007.1"/>
</dbReference>
<evidence type="ECO:0000256" key="3">
    <source>
        <dbReference type="ARBA" id="ARBA00022692"/>
    </source>
</evidence>
<feature type="transmembrane region" description="Helical" evidence="7">
    <location>
        <begin position="709"/>
        <end position="737"/>
    </location>
</feature>
<evidence type="ECO:0000256" key="6">
    <source>
        <dbReference type="ARBA" id="ARBA00038076"/>
    </source>
</evidence>
<evidence type="ECO:0000259" key="9">
    <source>
        <dbReference type="Pfam" id="PF12704"/>
    </source>
</evidence>
<name>A0A3E1NYU7_9BACT</name>
<feature type="transmembrane region" description="Helical" evidence="7">
    <location>
        <begin position="673"/>
        <end position="697"/>
    </location>
</feature>
<feature type="domain" description="MacB-like periplasmic core" evidence="9">
    <location>
        <begin position="435"/>
        <end position="639"/>
    </location>
</feature>
<feature type="transmembrane region" description="Helical" evidence="7">
    <location>
        <begin position="757"/>
        <end position="777"/>
    </location>
</feature>
<sequence>MHRNYLKMAIRYLFKNKVHSFINIAGLSVGMTVAMLIGLWIRDEFTYDRFPAHYERIAQVYKTQVFNGEMKTGKAISIPLPQALKENYGEYFKNMTMGSWVWGHILAAGDRKLLQKGNFMEASVAEMFDLKMLRGDRKALTDPHSLILSQTVARALFGEADPMGQLVKLDNDQSFKVTGVYEDFPYNSEFRELSFIAPWDYYVNTPSLVKPKSKNDWGDNSYQLYVQLADHADMDEVSAKIADVSRKEVDAFIKQFNPKIQLHPMSRWHLYSTFKNSVAVGDRLQYVYLFGIIGMFVLLLACINFMNLTTAKSEKRAKEVGIRKSIGSLRRQLVAQFFTESLFVTGIAYVLALGLVLILLPAFNEVADKKITLPWNNPLFWLAGITFTLLTGLIAGSYPAFYLSSFQPVKVLKGAYKAGKLASMPRKVLVVLQFSVSVTLIIGTIVVFNQIRFARNRPVGYNKDGLVTVTTITSAIADHFESFRHELIASGKIDEVAFSTSPSTGVNNNTSSIRWQGKDPNMTVDFANIGVTFGFGKAVGWQFIAGRDFNAGMLTDSDGVVINQRAVEYMGLKDPVGQDLTWGDHHFKILGVVKDMVMQNPYEVVAPTLFYIRNHFSDNYVNIRIRPGIGPVAAVQLIEEMCRKYDPESPVNYKFADMEYETKFRDEIRIGKLAGIFALLAIFISCLGLFGMASFMAEQRTKELGIRKILGASVFNLWGMLSGEFIVLVTISLLIAMPLAHVWMSAWLQRYSYRTAIPWWAFLVAAGSALIISLLTVSVQGIRAATMNPVKSLKTE</sequence>
<dbReference type="Proteomes" id="UP000261174">
    <property type="component" value="Unassembled WGS sequence"/>
</dbReference>
<dbReference type="AlphaFoldDB" id="A0A3E1NYU7"/>
<evidence type="ECO:0000256" key="2">
    <source>
        <dbReference type="ARBA" id="ARBA00022475"/>
    </source>
</evidence>
<dbReference type="InterPro" id="IPR050250">
    <property type="entry name" value="Macrolide_Exporter_MacB"/>
</dbReference>
<dbReference type="GO" id="GO:0022857">
    <property type="term" value="F:transmembrane transporter activity"/>
    <property type="evidence" value="ECO:0007669"/>
    <property type="project" value="TreeGrafter"/>
</dbReference>
<feature type="domain" description="ABC3 transporter permease C-terminal" evidence="8">
    <location>
        <begin position="676"/>
        <end position="789"/>
    </location>
</feature>
<feature type="transmembrane region" description="Helical" evidence="7">
    <location>
        <begin position="428"/>
        <end position="448"/>
    </location>
</feature>
<feature type="transmembrane region" description="Helical" evidence="7">
    <location>
        <begin position="286"/>
        <end position="308"/>
    </location>
</feature>
<comment type="subcellular location">
    <subcellularLocation>
        <location evidence="1">Cell membrane</location>
        <topology evidence="1">Multi-pass membrane protein</topology>
    </subcellularLocation>
</comment>
<evidence type="ECO:0000256" key="5">
    <source>
        <dbReference type="ARBA" id="ARBA00023136"/>
    </source>
</evidence>
<proteinExistence type="inferred from homology"/>
<keyword evidence="4 7" id="KW-1133">Transmembrane helix</keyword>
<feature type="transmembrane region" description="Helical" evidence="7">
    <location>
        <begin position="21"/>
        <end position="41"/>
    </location>
</feature>
<evidence type="ECO:0000256" key="7">
    <source>
        <dbReference type="SAM" id="Phobius"/>
    </source>
</evidence>
<feature type="domain" description="MacB-like periplasmic core" evidence="9">
    <location>
        <begin position="20"/>
        <end position="243"/>
    </location>
</feature>
<feature type="domain" description="ABC3 transporter permease C-terminal" evidence="8">
    <location>
        <begin position="292"/>
        <end position="408"/>
    </location>
</feature>
<keyword evidence="5 7" id="KW-0472">Membrane</keyword>
<evidence type="ECO:0000313" key="11">
    <source>
        <dbReference type="Proteomes" id="UP000261174"/>
    </source>
</evidence>
<dbReference type="PANTHER" id="PTHR30572:SF4">
    <property type="entry name" value="ABC TRANSPORTER PERMEASE YTRF"/>
    <property type="match status" value="1"/>
</dbReference>
<dbReference type="Pfam" id="PF02687">
    <property type="entry name" value="FtsX"/>
    <property type="match status" value="2"/>
</dbReference>
<dbReference type="Pfam" id="PF12704">
    <property type="entry name" value="MacB_PCD"/>
    <property type="match status" value="2"/>
</dbReference>
<protein>
    <submittedName>
        <fullName evidence="10">ABC transporter permease</fullName>
    </submittedName>
</protein>
<organism evidence="10 11">
    <name type="scientific">Chitinophaga silvisoli</name>
    <dbReference type="NCBI Taxonomy" id="2291814"/>
    <lineage>
        <taxon>Bacteria</taxon>
        <taxon>Pseudomonadati</taxon>
        <taxon>Bacteroidota</taxon>
        <taxon>Chitinophagia</taxon>
        <taxon>Chitinophagales</taxon>
        <taxon>Chitinophagaceae</taxon>
        <taxon>Chitinophaga</taxon>
    </lineage>
</organism>
<dbReference type="GO" id="GO:0005886">
    <property type="term" value="C:plasma membrane"/>
    <property type="evidence" value="ECO:0007669"/>
    <property type="project" value="UniProtKB-SubCell"/>
</dbReference>
<keyword evidence="3 7" id="KW-0812">Transmembrane</keyword>
<dbReference type="PANTHER" id="PTHR30572">
    <property type="entry name" value="MEMBRANE COMPONENT OF TRANSPORTER-RELATED"/>
    <property type="match status" value="1"/>
</dbReference>
<evidence type="ECO:0000259" key="8">
    <source>
        <dbReference type="Pfam" id="PF02687"/>
    </source>
</evidence>
<keyword evidence="2" id="KW-1003">Cell membrane</keyword>
<dbReference type="EMBL" id="QTJV01000007">
    <property type="protein sequence ID" value="RFM33127.1"/>
    <property type="molecule type" value="Genomic_DNA"/>
</dbReference>
<dbReference type="InterPro" id="IPR003838">
    <property type="entry name" value="ABC3_permease_C"/>
</dbReference>
<evidence type="ECO:0000313" key="10">
    <source>
        <dbReference type="EMBL" id="RFM33127.1"/>
    </source>
</evidence>